<dbReference type="SUPFAM" id="SSF50729">
    <property type="entry name" value="PH domain-like"/>
    <property type="match status" value="1"/>
</dbReference>
<gene>
    <name evidence="1" type="ORF">AB6A40_003734</name>
</gene>
<proteinExistence type="predicted"/>
<comment type="caution">
    <text evidence="1">The sequence shown here is derived from an EMBL/GenBank/DDBJ whole genome shotgun (WGS) entry which is preliminary data.</text>
</comment>
<dbReference type="InterPro" id="IPR011993">
    <property type="entry name" value="PH-like_dom_sf"/>
</dbReference>
<protein>
    <submittedName>
        <fullName evidence="1">Uncharacterized protein</fullName>
    </submittedName>
</protein>
<keyword evidence="2" id="KW-1185">Reference proteome</keyword>
<name>A0ABD6EL77_9BILA</name>
<reference evidence="1 2" key="1">
    <citation type="submission" date="2024-08" db="EMBL/GenBank/DDBJ databases">
        <title>Gnathostoma spinigerum genome.</title>
        <authorList>
            <person name="Gonzalez-Bertolin B."/>
            <person name="Monzon S."/>
            <person name="Zaballos A."/>
            <person name="Jimenez P."/>
            <person name="Dekumyoy P."/>
            <person name="Varona S."/>
            <person name="Cuesta I."/>
            <person name="Sumanam S."/>
            <person name="Adisakwattana P."/>
            <person name="Gasser R.B."/>
            <person name="Hernandez-Gonzalez A."/>
            <person name="Young N.D."/>
            <person name="Perteguer M.J."/>
        </authorList>
    </citation>
    <scope>NUCLEOTIDE SEQUENCE [LARGE SCALE GENOMIC DNA]</scope>
    <source>
        <strain evidence="1">AL3</strain>
        <tissue evidence="1">Liver</tissue>
    </source>
</reference>
<organism evidence="1 2">
    <name type="scientific">Gnathostoma spinigerum</name>
    <dbReference type="NCBI Taxonomy" id="75299"/>
    <lineage>
        <taxon>Eukaryota</taxon>
        <taxon>Metazoa</taxon>
        <taxon>Ecdysozoa</taxon>
        <taxon>Nematoda</taxon>
        <taxon>Chromadorea</taxon>
        <taxon>Rhabditida</taxon>
        <taxon>Spirurina</taxon>
        <taxon>Gnathostomatomorpha</taxon>
        <taxon>Gnathostomatoidea</taxon>
        <taxon>Gnathostomatidae</taxon>
        <taxon>Gnathostoma</taxon>
    </lineage>
</organism>
<evidence type="ECO:0000313" key="1">
    <source>
        <dbReference type="EMBL" id="MFH4977025.1"/>
    </source>
</evidence>
<accession>A0ABD6EL77</accession>
<dbReference type="AlphaFoldDB" id="A0ABD6EL77"/>
<dbReference type="EMBL" id="JBGFUD010002005">
    <property type="protein sequence ID" value="MFH4977025.1"/>
    <property type="molecule type" value="Genomic_DNA"/>
</dbReference>
<dbReference type="Gene3D" id="2.30.29.30">
    <property type="entry name" value="Pleckstrin-homology domain (PH domain)/Phosphotyrosine-binding domain (PTB)"/>
    <property type="match status" value="1"/>
</dbReference>
<evidence type="ECO:0000313" key="2">
    <source>
        <dbReference type="Proteomes" id="UP001608902"/>
    </source>
</evidence>
<dbReference type="Proteomes" id="UP001608902">
    <property type="component" value="Unassembled WGS sequence"/>
</dbReference>
<sequence length="347" mass="38766">MGSRLSCGCESRPCLLSEHFSLKQPEVLTNGILNENRVITSVATTSSQLTSSYFRFWAEVFQLSADRSEWIILHPSLLTVIVGKSTQNPTNVTVTARSETAIILEQLLDQSSKLTRVSSSFAYWRFHGQTYGINVISSEDCDHLCRLMDTCCALNRTSVNPTEVTSNVSPQAITVRARISQILDVENGRIRHANTAFRKCIIFITPNSVTVNIDHRNFGINLLESVMVIGEVKHRLYVSEPSGAFAVECDDPKTLRSLLVHLLTVSAFLLAKTTIVSNAAHFIQKQINKTNGIIESLLRSLSNIQRHCGLARDLDEELEMSQLRLFTLKYRLAVLCDLAFPSPSVFF</sequence>